<dbReference type="EMBL" id="NESQ01000206">
    <property type="protein sequence ID" value="PUU76035.1"/>
    <property type="molecule type" value="Genomic_DNA"/>
</dbReference>
<feature type="domain" description="DAGKc" evidence="1">
    <location>
        <begin position="89"/>
        <end position="224"/>
    </location>
</feature>
<dbReference type="GO" id="GO:0016020">
    <property type="term" value="C:membrane"/>
    <property type="evidence" value="ECO:0007669"/>
    <property type="project" value="TreeGrafter"/>
</dbReference>
<dbReference type="InterPro" id="IPR050187">
    <property type="entry name" value="Lipid_Phosphate_FormReg"/>
</dbReference>
<reference evidence="2 3" key="1">
    <citation type="submission" date="2017-04" db="EMBL/GenBank/DDBJ databases">
        <title>Draft genome sequence of Tuber borchii Vittad., a whitish edible truffle.</title>
        <authorList>
            <consortium name="DOE Joint Genome Institute"/>
            <person name="Murat C."/>
            <person name="Kuo A."/>
            <person name="Barry K.W."/>
            <person name="Clum A."/>
            <person name="Dockter R.B."/>
            <person name="Fauchery L."/>
            <person name="Iotti M."/>
            <person name="Kohler A."/>
            <person name="Labutti K."/>
            <person name="Lindquist E.A."/>
            <person name="Lipzen A."/>
            <person name="Ohm R.A."/>
            <person name="Wang M."/>
            <person name="Grigoriev I.V."/>
            <person name="Zambonelli A."/>
            <person name="Martin F.M."/>
        </authorList>
    </citation>
    <scope>NUCLEOTIDE SEQUENCE [LARGE SCALE GENOMIC DNA]</scope>
    <source>
        <strain evidence="2 3">Tbo3840</strain>
    </source>
</reference>
<dbReference type="PANTHER" id="PTHR12358">
    <property type="entry name" value="SPHINGOSINE KINASE"/>
    <property type="match status" value="1"/>
</dbReference>
<keyword evidence="3" id="KW-1185">Reference proteome</keyword>
<dbReference type="InterPro" id="IPR016064">
    <property type="entry name" value="NAD/diacylglycerol_kinase_sf"/>
</dbReference>
<proteinExistence type="predicted"/>
<accession>A0A2T6ZKM3</accession>
<dbReference type="Proteomes" id="UP000244722">
    <property type="component" value="Unassembled WGS sequence"/>
</dbReference>
<dbReference type="GO" id="GO:0005737">
    <property type="term" value="C:cytoplasm"/>
    <property type="evidence" value="ECO:0007669"/>
    <property type="project" value="TreeGrafter"/>
</dbReference>
<dbReference type="PROSITE" id="PS50146">
    <property type="entry name" value="DAGK"/>
    <property type="match status" value="1"/>
</dbReference>
<keyword evidence="2" id="KW-0418">Kinase</keyword>
<dbReference type="GO" id="GO:0046512">
    <property type="term" value="P:sphingosine biosynthetic process"/>
    <property type="evidence" value="ECO:0007669"/>
    <property type="project" value="TreeGrafter"/>
</dbReference>
<protein>
    <submittedName>
        <fullName evidence="2">ATP-NAD kinase-like domain-containing protein</fullName>
    </submittedName>
</protein>
<evidence type="ECO:0000313" key="3">
    <source>
        <dbReference type="Proteomes" id="UP000244722"/>
    </source>
</evidence>
<dbReference type="PANTHER" id="PTHR12358:SF108">
    <property type="entry name" value="DAGKC DOMAIN-CONTAINING PROTEIN"/>
    <property type="match status" value="1"/>
</dbReference>
<gene>
    <name evidence="2" type="ORF">B9Z19DRAFT_1089125</name>
</gene>
<dbReference type="OrthoDB" id="3853857at2759"/>
<sequence>MELPRDSTPAPAYISDSECGERLTFRQDEEKALSIPLKYLLALIPSKTAGAYTLIFQTGPEGGLTSSTITSPPAEVVERCGIPVDVPAHLLKPVSVIISPYSGLGKAELYFSTLLAPVLEFYSVDYRKNTVTSPADIKTITDGLPEGTSTVIVISGDTLIFELLNELPSTKRPTLVLIPTGTGNGLASSLYRPPSPDDLMRSALHIFLHGMSYPLPGFIVKLSPGARLLGKAIPSQGLRGTVVTSWGFHASLVADANAPELRSTGTEKFQVAAKQNLTPPLHAYRGTISIVRPGGTVWEEIEDTNDEGHFYLVVTGVSNFEPAFTISPTANGADGVLRIIYFGVGDVEGAEGVMEVMKAAYDGGKHVSMPGVRYQAVDGVRVRMKEAEEKWRRICVDGVVVTLEKDGWLEINKHEGWADVVCKSRYDG</sequence>
<dbReference type="STRING" id="42251.A0A2T6ZKM3"/>
<organism evidence="2 3">
    <name type="scientific">Tuber borchii</name>
    <name type="common">White truffle</name>
    <dbReference type="NCBI Taxonomy" id="42251"/>
    <lineage>
        <taxon>Eukaryota</taxon>
        <taxon>Fungi</taxon>
        <taxon>Dikarya</taxon>
        <taxon>Ascomycota</taxon>
        <taxon>Pezizomycotina</taxon>
        <taxon>Pezizomycetes</taxon>
        <taxon>Pezizales</taxon>
        <taxon>Tuberaceae</taxon>
        <taxon>Tuber</taxon>
    </lineage>
</organism>
<dbReference type="Pfam" id="PF00781">
    <property type="entry name" value="DAGK_cat"/>
    <property type="match status" value="1"/>
</dbReference>
<dbReference type="SUPFAM" id="SSF111331">
    <property type="entry name" value="NAD kinase/diacylglycerol kinase-like"/>
    <property type="match status" value="1"/>
</dbReference>
<dbReference type="AlphaFoldDB" id="A0A2T6ZKM3"/>
<comment type="caution">
    <text evidence="2">The sequence shown here is derived from an EMBL/GenBank/DDBJ whole genome shotgun (WGS) entry which is preliminary data.</text>
</comment>
<dbReference type="InterPro" id="IPR017438">
    <property type="entry name" value="ATP-NAD_kinase_N"/>
</dbReference>
<dbReference type="Gene3D" id="3.40.50.10330">
    <property type="entry name" value="Probable inorganic polyphosphate/atp-NAD kinase, domain 1"/>
    <property type="match status" value="1"/>
</dbReference>
<keyword evidence="2" id="KW-0808">Transferase</keyword>
<dbReference type="GO" id="GO:0001727">
    <property type="term" value="F:lipid kinase activity"/>
    <property type="evidence" value="ECO:0007669"/>
    <property type="project" value="TreeGrafter"/>
</dbReference>
<dbReference type="InterPro" id="IPR001206">
    <property type="entry name" value="Diacylglycerol_kinase_cat_dom"/>
</dbReference>
<name>A0A2T6ZKM3_TUBBO</name>
<dbReference type="Gene3D" id="2.60.200.40">
    <property type="match status" value="1"/>
</dbReference>
<evidence type="ECO:0000259" key="1">
    <source>
        <dbReference type="PROSITE" id="PS50146"/>
    </source>
</evidence>
<evidence type="ECO:0000313" key="2">
    <source>
        <dbReference type="EMBL" id="PUU76035.1"/>
    </source>
</evidence>